<dbReference type="EMBL" id="LT853706">
    <property type="protein sequence ID" value="SMQ56472.1"/>
    <property type="molecule type" value="Genomic_DNA"/>
</dbReference>
<dbReference type="AlphaFoldDB" id="A0A1X7S9W7"/>
<reference evidence="1 2" key="1">
    <citation type="submission" date="2016-06" db="EMBL/GenBank/DDBJ databases">
        <authorList>
            <person name="Kjaerup R.B."/>
            <person name="Dalgaard T.S."/>
            <person name="Juul-Madsen H.R."/>
        </authorList>
    </citation>
    <scope>NUCLEOTIDE SEQUENCE [LARGE SCALE GENOMIC DNA]</scope>
</reference>
<protein>
    <submittedName>
        <fullName evidence="1">Uncharacterized protein</fullName>
    </submittedName>
</protein>
<evidence type="ECO:0000313" key="1">
    <source>
        <dbReference type="EMBL" id="SMQ56472.1"/>
    </source>
</evidence>
<organism evidence="1 2">
    <name type="scientific">Zymoseptoria tritici (strain ST99CH_3D7)</name>
    <dbReference type="NCBI Taxonomy" id="1276538"/>
    <lineage>
        <taxon>Eukaryota</taxon>
        <taxon>Fungi</taxon>
        <taxon>Dikarya</taxon>
        <taxon>Ascomycota</taxon>
        <taxon>Pezizomycotina</taxon>
        <taxon>Dothideomycetes</taxon>
        <taxon>Dothideomycetidae</taxon>
        <taxon>Mycosphaerellales</taxon>
        <taxon>Mycosphaerellaceae</taxon>
        <taxon>Zymoseptoria</taxon>
    </lineage>
</organism>
<gene>
    <name evidence="1" type="ORF">ZT3D7_G11627</name>
</gene>
<evidence type="ECO:0000313" key="2">
    <source>
        <dbReference type="Proteomes" id="UP000215127"/>
    </source>
</evidence>
<keyword evidence="2" id="KW-1185">Reference proteome</keyword>
<proteinExistence type="predicted"/>
<dbReference type="Proteomes" id="UP000215127">
    <property type="component" value="Chromosome 17"/>
</dbReference>
<accession>A0A1X7S9W7</accession>
<name>A0A1X7S9W7_ZYMT9</name>
<sequence length="148" mass="16904">MFEITAYSPVMAGTGQGSKREATDYLIQEINNFNPLHLRLAEPEIVMICRAILLAARAEQDHNDNDNDNDMDPPTSDVLLLMSAFRHGVAEHWALQAVLPVVDQMSILPTTIEGNRRQFTRKFAKAILRRRLEAKHTQNRMRIFQGFT</sequence>